<sequence length="146" mass="16643">MARSRSAGGRARAPRARGRDRHGRGLRSSVAGPHLPMLRGRLDVFDDAVADTAEYLRGLWPELDVVSYEVAGLPAVVTDRGLERWHVDAEKNRIVLYRLPIERMTKLHVKDELHLRMVVEGCVLRATGEYLGRDPWDLAPERFREH</sequence>
<evidence type="ECO:0000256" key="1">
    <source>
        <dbReference type="SAM" id="MobiDB-lite"/>
    </source>
</evidence>
<feature type="compositionally biased region" description="Low complexity" evidence="1">
    <location>
        <begin position="1"/>
        <end position="11"/>
    </location>
</feature>
<feature type="compositionally biased region" description="Basic residues" evidence="1">
    <location>
        <begin position="12"/>
        <end position="25"/>
    </location>
</feature>
<name>A0A2V1HTJ5_9MICO</name>
<dbReference type="CDD" id="cd12954">
    <property type="entry name" value="MMP_TTHA0227_like_1"/>
    <property type="match status" value="1"/>
</dbReference>
<organism evidence="2 3">
    <name type="scientific">Amnibacterium flavum</name>
    <dbReference type="NCBI Taxonomy" id="2173173"/>
    <lineage>
        <taxon>Bacteria</taxon>
        <taxon>Bacillati</taxon>
        <taxon>Actinomycetota</taxon>
        <taxon>Actinomycetes</taxon>
        <taxon>Micrococcales</taxon>
        <taxon>Microbacteriaceae</taxon>
        <taxon>Amnibacterium</taxon>
    </lineage>
</organism>
<reference evidence="2 3" key="1">
    <citation type="submission" date="2018-05" db="EMBL/GenBank/DDBJ databases">
        <title>Amnibacterium sp. M8JJ-5, whole genome shotgun sequence.</title>
        <authorList>
            <person name="Tuo L."/>
        </authorList>
    </citation>
    <scope>NUCLEOTIDE SEQUENCE [LARGE SCALE GENOMIC DNA]</scope>
    <source>
        <strain evidence="2 3">M8JJ-5</strain>
    </source>
</reference>
<dbReference type="Proteomes" id="UP000244893">
    <property type="component" value="Unassembled WGS sequence"/>
</dbReference>
<dbReference type="RefSeq" id="WP_116755660.1">
    <property type="nucleotide sequence ID" value="NZ_JBHUEX010000001.1"/>
</dbReference>
<evidence type="ECO:0008006" key="4">
    <source>
        <dbReference type="Google" id="ProtNLM"/>
    </source>
</evidence>
<feature type="region of interest" description="Disordered" evidence="1">
    <location>
        <begin position="1"/>
        <end position="31"/>
    </location>
</feature>
<gene>
    <name evidence="2" type="ORF">DDQ50_05530</name>
</gene>
<evidence type="ECO:0000313" key="3">
    <source>
        <dbReference type="Proteomes" id="UP000244893"/>
    </source>
</evidence>
<proteinExistence type="predicted"/>
<dbReference type="SUPFAM" id="SSF55486">
    <property type="entry name" value="Metalloproteases ('zincins'), catalytic domain"/>
    <property type="match status" value="1"/>
</dbReference>
<comment type="caution">
    <text evidence="2">The sequence shown here is derived from an EMBL/GenBank/DDBJ whole genome shotgun (WGS) entry which is preliminary data.</text>
</comment>
<keyword evidence="3" id="KW-1185">Reference proteome</keyword>
<accession>A0A2V1HTJ5</accession>
<dbReference type="AlphaFoldDB" id="A0A2V1HTJ5"/>
<protein>
    <recommendedName>
        <fullName evidence="4">Metallopeptidase family protein</fullName>
    </recommendedName>
</protein>
<evidence type="ECO:0000313" key="2">
    <source>
        <dbReference type="EMBL" id="PVZ95926.1"/>
    </source>
</evidence>
<dbReference type="OrthoDB" id="4989780at2"/>
<dbReference type="EMBL" id="QEOP01000001">
    <property type="protein sequence ID" value="PVZ95926.1"/>
    <property type="molecule type" value="Genomic_DNA"/>
</dbReference>